<evidence type="ECO:0000313" key="2">
    <source>
        <dbReference type="EMBL" id="KZP16053.1"/>
    </source>
</evidence>
<sequence>MQRLGLVPLAHHLVPHLCPIATLVQRVVSAHGGFMAVLVDCLPRLERGVRVTRCGVVVGTPANPRIAQPSVSRVALTGDPSPPPQRKNDLF</sequence>
<gene>
    <name evidence="2" type="ORF">FIBSPDRAFT_866282</name>
</gene>
<reference evidence="2 3" key="1">
    <citation type="journal article" date="2016" name="Mol. Biol. Evol.">
        <title>Comparative Genomics of Early-Diverging Mushroom-Forming Fungi Provides Insights into the Origins of Lignocellulose Decay Capabilities.</title>
        <authorList>
            <person name="Nagy L.G."/>
            <person name="Riley R."/>
            <person name="Tritt A."/>
            <person name="Adam C."/>
            <person name="Daum C."/>
            <person name="Floudas D."/>
            <person name="Sun H."/>
            <person name="Yadav J.S."/>
            <person name="Pangilinan J."/>
            <person name="Larsson K.H."/>
            <person name="Matsuura K."/>
            <person name="Barry K."/>
            <person name="Labutti K."/>
            <person name="Kuo R."/>
            <person name="Ohm R.A."/>
            <person name="Bhattacharya S.S."/>
            <person name="Shirouzu T."/>
            <person name="Yoshinaga Y."/>
            <person name="Martin F.M."/>
            <person name="Grigoriev I.V."/>
            <person name="Hibbett D.S."/>
        </authorList>
    </citation>
    <scope>NUCLEOTIDE SEQUENCE [LARGE SCALE GENOMIC DNA]</scope>
    <source>
        <strain evidence="2 3">CBS 109695</strain>
    </source>
</reference>
<evidence type="ECO:0000256" key="1">
    <source>
        <dbReference type="SAM" id="MobiDB-lite"/>
    </source>
</evidence>
<organism evidence="2 3">
    <name type="scientific">Athelia psychrophila</name>
    <dbReference type="NCBI Taxonomy" id="1759441"/>
    <lineage>
        <taxon>Eukaryota</taxon>
        <taxon>Fungi</taxon>
        <taxon>Dikarya</taxon>
        <taxon>Basidiomycota</taxon>
        <taxon>Agaricomycotina</taxon>
        <taxon>Agaricomycetes</taxon>
        <taxon>Agaricomycetidae</taxon>
        <taxon>Atheliales</taxon>
        <taxon>Atheliaceae</taxon>
        <taxon>Athelia</taxon>
    </lineage>
</organism>
<feature type="region of interest" description="Disordered" evidence="1">
    <location>
        <begin position="69"/>
        <end position="91"/>
    </location>
</feature>
<keyword evidence="3" id="KW-1185">Reference proteome</keyword>
<evidence type="ECO:0000313" key="3">
    <source>
        <dbReference type="Proteomes" id="UP000076532"/>
    </source>
</evidence>
<dbReference type="Proteomes" id="UP000076532">
    <property type="component" value="Unassembled WGS sequence"/>
</dbReference>
<dbReference type="AlphaFoldDB" id="A0A166ES56"/>
<accession>A0A166ES56</accession>
<protein>
    <submittedName>
        <fullName evidence="2">Uncharacterized protein</fullName>
    </submittedName>
</protein>
<dbReference type="EMBL" id="KV417597">
    <property type="protein sequence ID" value="KZP16053.1"/>
    <property type="molecule type" value="Genomic_DNA"/>
</dbReference>
<proteinExistence type="predicted"/>
<name>A0A166ES56_9AGAM</name>